<keyword evidence="8" id="KW-0350">Heme biosynthesis</keyword>
<evidence type="ECO:0000256" key="6">
    <source>
        <dbReference type="ARBA" id="ARBA00023002"/>
    </source>
</evidence>
<dbReference type="Proteomes" id="UP001497392">
    <property type="component" value="Unassembled WGS sequence"/>
</dbReference>
<keyword evidence="14" id="KW-1185">Reference proteome</keyword>
<keyword evidence="6" id="KW-0560">Oxidoreductase</keyword>
<proteinExistence type="inferred from homology"/>
<evidence type="ECO:0000256" key="11">
    <source>
        <dbReference type="ARBA" id="ARBA00048044"/>
    </source>
</evidence>
<protein>
    <submittedName>
        <fullName evidence="13">G10022 protein</fullName>
    </submittedName>
</protein>
<feature type="transmembrane region" description="Helical" evidence="12">
    <location>
        <begin position="193"/>
        <end position="212"/>
    </location>
</feature>
<keyword evidence="9 12" id="KW-0472">Membrane</keyword>
<dbReference type="InterPro" id="IPR023754">
    <property type="entry name" value="HemeA_Synthase_type2"/>
</dbReference>
<keyword evidence="5 12" id="KW-1133">Transmembrane helix</keyword>
<feature type="transmembrane region" description="Helical" evidence="12">
    <location>
        <begin position="399"/>
        <end position="418"/>
    </location>
</feature>
<dbReference type="InterPro" id="IPR003780">
    <property type="entry name" value="COX15/CtaA_fam"/>
</dbReference>
<evidence type="ECO:0000256" key="8">
    <source>
        <dbReference type="ARBA" id="ARBA00023133"/>
    </source>
</evidence>
<keyword evidence="4" id="KW-0479">Metal-binding</keyword>
<evidence type="ECO:0000256" key="10">
    <source>
        <dbReference type="ARBA" id="ARBA00044501"/>
    </source>
</evidence>
<organism evidence="13 14">
    <name type="scientific">Coccomyxa viridis</name>
    <dbReference type="NCBI Taxonomy" id="1274662"/>
    <lineage>
        <taxon>Eukaryota</taxon>
        <taxon>Viridiplantae</taxon>
        <taxon>Chlorophyta</taxon>
        <taxon>core chlorophytes</taxon>
        <taxon>Trebouxiophyceae</taxon>
        <taxon>Trebouxiophyceae incertae sedis</taxon>
        <taxon>Coccomyxaceae</taxon>
        <taxon>Coccomyxa</taxon>
    </lineage>
</organism>
<evidence type="ECO:0000256" key="3">
    <source>
        <dbReference type="ARBA" id="ARBA00022692"/>
    </source>
</evidence>
<evidence type="ECO:0000313" key="13">
    <source>
        <dbReference type="EMBL" id="CAL5227113.1"/>
    </source>
</evidence>
<dbReference type="PANTHER" id="PTHR23289">
    <property type="entry name" value="CYTOCHROME C OXIDASE ASSEMBLY PROTEIN COX15"/>
    <property type="match status" value="1"/>
</dbReference>
<dbReference type="EMBL" id="CAXHTA020000017">
    <property type="protein sequence ID" value="CAL5227113.1"/>
    <property type="molecule type" value="Genomic_DNA"/>
</dbReference>
<dbReference type="PANTHER" id="PTHR23289:SF2">
    <property type="entry name" value="CYTOCHROME C OXIDASE ASSEMBLY PROTEIN COX15 HOMOLOG"/>
    <property type="match status" value="1"/>
</dbReference>
<evidence type="ECO:0000256" key="9">
    <source>
        <dbReference type="ARBA" id="ARBA00023136"/>
    </source>
</evidence>
<accession>A0ABP1GBB5</accession>
<feature type="transmembrane region" description="Helical" evidence="12">
    <location>
        <begin position="361"/>
        <end position="378"/>
    </location>
</feature>
<evidence type="ECO:0000256" key="5">
    <source>
        <dbReference type="ARBA" id="ARBA00022989"/>
    </source>
</evidence>
<comment type="catalytic activity">
    <reaction evidence="11">
        <text>Fe(II)-heme o + 2 A + H2O = Fe(II)-heme a + 2 AH2</text>
        <dbReference type="Rhea" id="RHEA:63388"/>
        <dbReference type="ChEBI" id="CHEBI:13193"/>
        <dbReference type="ChEBI" id="CHEBI:15377"/>
        <dbReference type="ChEBI" id="CHEBI:17499"/>
        <dbReference type="ChEBI" id="CHEBI:60530"/>
        <dbReference type="ChEBI" id="CHEBI:61715"/>
        <dbReference type="EC" id="1.17.99.9"/>
    </reaction>
    <physiologicalReaction direction="left-to-right" evidence="11">
        <dbReference type="Rhea" id="RHEA:63389"/>
    </physiologicalReaction>
</comment>
<evidence type="ECO:0000256" key="1">
    <source>
        <dbReference type="ARBA" id="ARBA00001970"/>
    </source>
</evidence>
<name>A0ABP1GBB5_9CHLO</name>
<evidence type="ECO:0000313" key="14">
    <source>
        <dbReference type="Proteomes" id="UP001497392"/>
    </source>
</evidence>
<feature type="transmembrane region" description="Helical" evidence="12">
    <location>
        <begin position="154"/>
        <end position="172"/>
    </location>
</feature>
<evidence type="ECO:0000256" key="2">
    <source>
        <dbReference type="ARBA" id="ARBA00004141"/>
    </source>
</evidence>
<dbReference type="Pfam" id="PF02628">
    <property type="entry name" value="COX15-CtaA"/>
    <property type="match status" value="1"/>
</dbReference>
<evidence type="ECO:0000256" key="7">
    <source>
        <dbReference type="ARBA" id="ARBA00023004"/>
    </source>
</evidence>
<keyword evidence="7" id="KW-0408">Iron</keyword>
<reference evidence="13 14" key="1">
    <citation type="submission" date="2024-06" db="EMBL/GenBank/DDBJ databases">
        <authorList>
            <person name="Kraege A."/>
            <person name="Thomma B."/>
        </authorList>
    </citation>
    <scope>NUCLEOTIDE SEQUENCE [LARGE SCALE GENOMIC DNA]</scope>
</reference>
<evidence type="ECO:0000256" key="12">
    <source>
        <dbReference type="SAM" id="Phobius"/>
    </source>
</evidence>
<comment type="caution">
    <text evidence="13">The sequence shown here is derived from an EMBL/GenBank/DDBJ whole genome shotgun (WGS) entry which is preliminary data.</text>
</comment>
<keyword evidence="3 12" id="KW-0812">Transmembrane</keyword>
<comment type="cofactor">
    <cofactor evidence="1">
        <name>heme b</name>
        <dbReference type="ChEBI" id="CHEBI:60344"/>
    </cofactor>
</comment>
<gene>
    <name evidence="13" type="primary">g10022</name>
    <name evidence="13" type="ORF">VP750_LOCUS9019</name>
</gene>
<comment type="subcellular location">
    <subcellularLocation>
        <location evidence="2">Membrane</location>
        <topology evidence="2">Multi-pass membrane protein</topology>
    </subcellularLocation>
</comment>
<sequence length="419" mass="45132">MRSKATMAAQGPGILHAAQHQSQVMDALGKGLSPGARQALVVWLGGCAGWVFSMVVLGGMTRLTRSGLSMTDWKFTGERAPRSQADWEAEFAKYRASPEYQKVNRGMSLDDFKFIYWMEYTHRMWGRVLGLVFAVPAAYFVYRGWVNGALGRRLGLLFAMGATQGFVGWWMVRSGLQAAKNEWETPRVSPYRLAAHLTSAAIIYGTLLWTTLSLAYPLSPAASLPAGSAAQAGVNALRRWAHPLAGLIAVTALSGAFVAGLDAGHAYNTFPLMDGRLIPEEYWAMQGWRNAFENTAAVQLHHRALALSTLGGVTALWAASRSLQLPRPCRLLVNGMLAMAGLQVVLGISTLLMYVPPSLGTAHQAGALTLLTLALCLLHTLRRNPAQAALRLRASQMQLGTPAALAAVLAVGTAVTQFS</sequence>
<evidence type="ECO:0000256" key="4">
    <source>
        <dbReference type="ARBA" id="ARBA00022723"/>
    </source>
</evidence>
<feature type="transmembrane region" description="Helical" evidence="12">
    <location>
        <begin position="124"/>
        <end position="142"/>
    </location>
</feature>
<feature type="transmembrane region" description="Helical" evidence="12">
    <location>
        <begin position="244"/>
        <end position="267"/>
    </location>
</feature>
<dbReference type="HAMAP" id="MF_01665">
    <property type="entry name" value="HemeA_synth_type2"/>
    <property type="match status" value="1"/>
</dbReference>
<feature type="transmembrane region" description="Helical" evidence="12">
    <location>
        <begin position="331"/>
        <end position="355"/>
    </location>
</feature>
<feature type="transmembrane region" description="Helical" evidence="12">
    <location>
        <begin position="40"/>
        <end position="60"/>
    </location>
</feature>
<comment type="pathway">
    <text evidence="10">Porphyrin-containing compound metabolism; heme A biosynthesis; heme A from heme O: step 1/1.</text>
</comment>